<keyword evidence="2" id="KW-1185">Reference proteome</keyword>
<dbReference type="AlphaFoldDB" id="A0A2N5J4P1"/>
<comment type="caution">
    <text evidence="1">The sequence shown here is derived from an EMBL/GenBank/DDBJ whole genome shotgun (WGS) entry which is preliminary data.</text>
</comment>
<proteinExistence type="predicted"/>
<protein>
    <submittedName>
        <fullName evidence="1">Uncharacterized protein</fullName>
    </submittedName>
</protein>
<name>A0A2N5J4P1_9BIFI</name>
<evidence type="ECO:0000313" key="1">
    <source>
        <dbReference type="EMBL" id="PLS29163.1"/>
    </source>
</evidence>
<gene>
    <name evidence="1" type="ORF">Uis4E_0741</name>
</gene>
<reference evidence="1 2" key="1">
    <citation type="submission" date="2017-07" db="EMBL/GenBank/DDBJ databases">
        <title>Bifidobacterium novel species.</title>
        <authorList>
            <person name="Lugli G.A."/>
            <person name="Milani C."/>
            <person name="Duranti S."/>
            <person name="Mangifesta M."/>
        </authorList>
    </citation>
    <scope>NUCLEOTIDE SEQUENCE [LARGE SCALE GENOMIC DNA]</scope>
    <source>
        <strain evidence="1 2">77</strain>
    </source>
</reference>
<dbReference type="RefSeq" id="WP_101621936.1">
    <property type="nucleotide sequence ID" value="NZ_NMWT01000008.1"/>
</dbReference>
<dbReference type="EMBL" id="NMWT01000008">
    <property type="protein sequence ID" value="PLS29163.1"/>
    <property type="molecule type" value="Genomic_DNA"/>
</dbReference>
<evidence type="ECO:0000313" key="2">
    <source>
        <dbReference type="Proteomes" id="UP000235034"/>
    </source>
</evidence>
<dbReference type="OrthoDB" id="21421at2"/>
<dbReference type="Proteomes" id="UP000235034">
    <property type="component" value="Unassembled WGS sequence"/>
</dbReference>
<organism evidence="1 2">
    <name type="scientific">Bifidobacterium parmae</name>
    <dbReference type="NCBI Taxonomy" id="361854"/>
    <lineage>
        <taxon>Bacteria</taxon>
        <taxon>Bacillati</taxon>
        <taxon>Actinomycetota</taxon>
        <taxon>Actinomycetes</taxon>
        <taxon>Bifidobacteriales</taxon>
        <taxon>Bifidobacteriaceae</taxon>
        <taxon>Bifidobacterium</taxon>
    </lineage>
</organism>
<accession>A0A2N5J4P1</accession>
<sequence length="361" mass="41147">MSRQKKGTDDWDKTKTRYYVDEFFSDRQYDRNGPTPFHKRKHEFGPLALYMIEDQVGKLLEQYRPTLPEGAPDTPRDCANQFYADCQKNLLEAMDSPETENDAKFVSFIKISAEGWFRKMYARTDEGKAKEALRKRMGRDSRFTNEFTALGKDDSAKNGKPTGKERLKGKRGNWGLSFEYLDSHGLNANEYHAPSTVSEAKLETVALQYPVSIDRKALQDADRKRNPNYGLPGQMENMLEGVFNEAKGTLPLGSVFQIVRYRMAVLEHFTATHPTDEDGNPIDFAVDYTSAADAALEAIEGEDDKQWMTDLAEALENLTPKRKAKYLNKHPEILNKLLNSKNPNIHRALLALEGQQHEQKA</sequence>